<evidence type="ECO:0000313" key="3">
    <source>
        <dbReference type="Proteomes" id="UP001642484"/>
    </source>
</evidence>
<feature type="region of interest" description="Disordered" evidence="1">
    <location>
        <begin position="1"/>
        <end position="27"/>
    </location>
</feature>
<proteinExistence type="predicted"/>
<keyword evidence="3" id="KW-1185">Reference proteome</keyword>
<dbReference type="Proteomes" id="UP001642484">
    <property type="component" value="Unassembled WGS sequence"/>
</dbReference>
<dbReference type="EMBL" id="CAXAMN010022485">
    <property type="protein sequence ID" value="CAK9070235.1"/>
    <property type="molecule type" value="Genomic_DNA"/>
</dbReference>
<feature type="compositionally biased region" description="Basic and acidic residues" evidence="1">
    <location>
        <begin position="17"/>
        <end position="27"/>
    </location>
</feature>
<gene>
    <name evidence="2" type="ORF">CCMP2556_LOCUS34541</name>
</gene>
<evidence type="ECO:0000313" key="2">
    <source>
        <dbReference type="EMBL" id="CAK9070235.1"/>
    </source>
</evidence>
<sequence length="118" mass="12534">MSPLPPVRSHSSSLEGKLGKSTEEKERKSIQAAVESYYALPGVPDEELESVELQDFFDENGVIAPDSPKKLGPSCLLAKAALKEQAFAGEAWIVVHAAATTKFPEFAGICTEEGGISA</sequence>
<comment type="caution">
    <text evidence="2">The sequence shown here is derived from an EMBL/GenBank/DDBJ whole genome shotgun (WGS) entry which is preliminary data.</text>
</comment>
<protein>
    <submittedName>
        <fullName evidence="2">Uncharacterized protein</fullName>
    </submittedName>
</protein>
<name>A0ABP0P6C3_9DINO</name>
<reference evidence="2 3" key="1">
    <citation type="submission" date="2024-02" db="EMBL/GenBank/DDBJ databases">
        <authorList>
            <person name="Chen Y."/>
            <person name="Shah S."/>
            <person name="Dougan E. K."/>
            <person name="Thang M."/>
            <person name="Chan C."/>
        </authorList>
    </citation>
    <scope>NUCLEOTIDE SEQUENCE [LARGE SCALE GENOMIC DNA]</scope>
</reference>
<organism evidence="2 3">
    <name type="scientific">Durusdinium trenchii</name>
    <dbReference type="NCBI Taxonomy" id="1381693"/>
    <lineage>
        <taxon>Eukaryota</taxon>
        <taxon>Sar</taxon>
        <taxon>Alveolata</taxon>
        <taxon>Dinophyceae</taxon>
        <taxon>Suessiales</taxon>
        <taxon>Symbiodiniaceae</taxon>
        <taxon>Durusdinium</taxon>
    </lineage>
</organism>
<accession>A0ABP0P6C3</accession>
<evidence type="ECO:0000256" key="1">
    <source>
        <dbReference type="SAM" id="MobiDB-lite"/>
    </source>
</evidence>